<dbReference type="EMBL" id="OM634653">
    <property type="protein sequence ID" value="UNH58427.1"/>
    <property type="molecule type" value="Genomic_DNA"/>
</dbReference>
<accession>A0AC61TRW2</accession>
<evidence type="ECO:0000313" key="2">
    <source>
        <dbReference type="Proteomes" id="UP000829276"/>
    </source>
</evidence>
<evidence type="ECO:0000313" key="1">
    <source>
        <dbReference type="EMBL" id="UNH58427.1"/>
    </source>
</evidence>
<sequence>MARGKTKLTNAFESFADVKQEPKVEPKQETVKEEVVNNDAIVNTTVDTTHDSNEVKTVKDMANNIVIDYREKMKKPTMEETHIRRSYLIDRELDKRLNKLANKQGRGFKTHFINQAISLLLDEIE</sequence>
<keyword evidence="2" id="KW-1185">Reference proteome</keyword>
<name>A0AC61TRW2_9CAUD</name>
<proteinExistence type="predicted"/>
<protein>
    <submittedName>
        <fullName evidence="1">Uncharacterized protein</fullName>
    </submittedName>
</protein>
<dbReference type="Proteomes" id="UP000829276">
    <property type="component" value="Segment"/>
</dbReference>
<reference evidence="1" key="1">
    <citation type="submission" date="2022-02" db="EMBL/GenBank/DDBJ databases">
        <authorList>
            <person name="Nazir A."/>
            <person name="Chen Y."/>
            <person name="Liu Y."/>
        </authorList>
    </citation>
    <scope>NUCLEOTIDE SEQUENCE</scope>
</reference>
<organism evidence="1 2">
    <name type="scientific">Bacillus phage vB_BsuS_PJN02</name>
    <dbReference type="NCBI Taxonomy" id="2920374"/>
    <lineage>
        <taxon>Viruses</taxon>
        <taxon>Duplodnaviria</taxon>
        <taxon>Heunggongvirae</taxon>
        <taxon>Uroviricota</taxon>
        <taxon>Caudoviricetes</taxon>
        <taxon>Heleneionescovirinae</taxon>
        <taxon>Zhangjivirus</taxon>
        <taxon>Zhangjivirus PJN02</taxon>
    </lineage>
</organism>